<dbReference type="Gene3D" id="2.60.40.1180">
    <property type="entry name" value="Golgi alpha-mannosidase II"/>
    <property type="match status" value="1"/>
</dbReference>
<evidence type="ECO:0000313" key="5">
    <source>
        <dbReference type="Proteomes" id="UP000714420"/>
    </source>
</evidence>
<dbReference type="EMBL" id="JABKKF010000006">
    <property type="protein sequence ID" value="NPD92323.1"/>
    <property type="molecule type" value="Genomic_DNA"/>
</dbReference>
<comment type="similarity">
    <text evidence="1">Belongs to the glycosyl hydrolase 30 family.</text>
</comment>
<proteinExistence type="inferred from homology"/>
<gene>
    <name evidence="4" type="ORF">HPS56_08195</name>
</gene>
<keyword evidence="5" id="KW-1185">Reference proteome</keyword>
<evidence type="ECO:0000313" key="4">
    <source>
        <dbReference type="EMBL" id="NPD92323.1"/>
    </source>
</evidence>
<evidence type="ECO:0000256" key="2">
    <source>
        <dbReference type="ARBA" id="ARBA00022729"/>
    </source>
</evidence>
<dbReference type="Proteomes" id="UP000714420">
    <property type="component" value="Unassembled WGS sequence"/>
</dbReference>
<dbReference type="InterPro" id="IPR013780">
    <property type="entry name" value="Glyco_hydro_b"/>
</dbReference>
<dbReference type="SUPFAM" id="SSF51445">
    <property type="entry name" value="(Trans)glycosidases"/>
    <property type="match status" value="1"/>
</dbReference>
<dbReference type="RefSeq" id="WP_172275653.1">
    <property type="nucleotide sequence ID" value="NZ_CASGMU010000021.1"/>
</dbReference>
<organism evidence="4 5">
    <name type="scientific">Xylanibacter muris</name>
    <dbReference type="NCBI Taxonomy" id="2736290"/>
    <lineage>
        <taxon>Bacteria</taxon>
        <taxon>Pseudomonadati</taxon>
        <taxon>Bacteroidota</taxon>
        <taxon>Bacteroidia</taxon>
        <taxon>Bacteroidales</taxon>
        <taxon>Prevotellaceae</taxon>
        <taxon>Xylanibacter</taxon>
    </lineage>
</organism>
<accession>A0ABX2AN13</accession>
<name>A0ABX2AN13_9BACT</name>
<evidence type="ECO:0000256" key="1">
    <source>
        <dbReference type="ARBA" id="ARBA00005382"/>
    </source>
</evidence>
<dbReference type="InterPro" id="IPR001139">
    <property type="entry name" value="Glyco_hydro_30"/>
</dbReference>
<keyword evidence="3" id="KW-0378">Hydrolase</keyword>
<protein>
    <submittedName>
        <fullName evidence="4">Uncharacterized protein</fullName>
    </submittedName>
</protein>
<reference evidence="4 5" key="1">
    <citation type="submission" date="2020-05" db="EMBL/GenBank/DDBJ databases">
        <title>Distinct polysaccharide utilization as determinants for interspecies competition between intestinal Prevotella spp.</title>
        <authorList>
            <person name="Galvez E.J.C."/>
            <person name="Iljazovic A."/>
            <person name="Strowig T."/>
        </authorList>
    </citation>
    <scope>NUCLEOTIDE SEQUENCE [LARGE SCALE GENOMIC DNA]</scope>
    <source>
        <strain evidence="4 5">PMUR</strain>
    </source>
</reference>
<comment type="caution">
    <text evidence="4">The sequence shown here is derived from an EMBL/GenBank/DDBJ whole genome shotgun (WGS) entry which is preliminary data.</text>
</comment>
<dbReference type="PANTHER" id="PTHR11069">
    <property type="entry name" value="GLUCOSYLCERAMIDASE"/>
    <property type="match status" value="1"/>
</dbReference>
<dbReference type="PANTHER" id="PTHR11069:SF38">
    <property type="entry name" value="GLUCURONOXYLANASE XYNC"/>
    <property type="match status" value="1"/>
</dbReference>
<sequence length="657" mass="73750">MKKITILTLLLLLGIQLYAENRTASISIDSRIKYQHVTGFGGFSPSPQWAYWLTDTEMNKLFGKNDTQLGLNIVRLYIANNKSGWSAGVANAKAAKRNGAFIFASPWSPPAEWKSNKDDSNGGELLEEHYKDWANFLNDYYKYMKSQGVTIDAISIQNEPDWNTTYQSCIWTGEKLARFLREYGHIIECKIIAPEAIHFTKSMHEPILNDPRACEQLDILGGHFYGWDGSSYPLAAQKGKEVWMTEFLINERQQNENKNINWKDDGFLFARSINDAMLADMSAWVHYSLKRYYGCLGDGQYGTVNNSFTKRGYILSHYAKYVSGSTRIKHVLNDAYSRLSSSAYLSVTGDSVVVMVINPSADTYSTTISLPFNTMKGNRISTTESLNAKKSDITVGDETCTPEVNVEPYSVNTYIFIKSSERDDWPDDGDNNTGITVFTDQFDLYGASCIPDGWRSKSEEGIRKAGNYSLGPRIMGFSPEGAMKYAFYFRTGTNGDGYVCYGEETDFRMNLEAGKYTLSYSTVGWKATPAVTAAIQKLTGTNIKTLDSRPKHFVSENGSASRITNTTDFNLDFEVETAGNYILKWTVGKSAGGYNEALVGNIRLVRHNEDTDITILPYTDKKDIKAIYNLQGRRLRHLQKGINIVTYADGTASKVFK</sequence>
<dbReference type="Gene3D" id="3.20.20.80">
    <property type="entry name" value="Glycosidases"/>
    <property type="match status" value="1"/>
</dbReference>
<keyword evidence="2" id="KW-0732">Signal</keyword>
<evidence type="ECO:0000256" key="3">
    <source>
        <dbReference type="ARBA" id="ARBA00022801"/>
    </source>
</evidence>
<dbReference type="InterPro" id="IPR017853">
    <property type="entry name" value="GH"/>
</dbReference>